<dbReference type="Proteomes" id="UP000568888">
    <property type="component" value="Unassembled WGS sequence"/>
</dbReference>
<evidence type="ECO:0000313" key="3">
    <source>
        <dbReference type="EMBL" id="GFO65421.1"/>
    </source>
</evidence>
<name>A0A6V8MZ59_9BACT</name>
<feature type="signal peptide" evidence="1">
    <location>
        <begin position="1"/>
        <end position="21"/>
    </location>
</feature>
<evidence type="ECO:0000313" key="5">
    <source>
        <dbReference type="Proteomes" id="UP000568888"/>
    </source>
</evidence>
<dbReference type="AlphaFoldDB" id="A0A6V8MZ59"/>
<dbReference type="PROSITE" id="PS51257">
    <property type="entry name" value="PROKAR_LIPOPROTEIN"/>
    <property type="match status" value="1"/>
</dbReference>
<reference evidence="5" key="1">
    <citation type="submission" date="2020-06" db="EMBL/GenBank/DDBJ databases">
        <title>Draft genomic sequecing of Geomonas sp. Red736.</title>
        <authorList>
            <person name="Itoh H."/>
            <person name="Xu Z.X."/>
            <person name="Ushijima N."/>
            <person name="Masuda Y."/>
            <person name="Shiratori Y."/>
            <person name="Senoo K."/>
        </authorList>
    </citation>
    <scope>NUCLEOTIDE SEQUENCE [LARGE SCALE GENOMIC DNA]</scope>
    <source>
        <strain evidence="5">Red736</strain>
    </source>
</reference>
<evidence type="ECO:0000256" key="1">
    <source>
        <dbReference type="SAM" id="SignalP"/>
    </source>
</evidence>
<evidence type="ECO:0000313" key="6">
    <source>
        <dbReference type="Proteomes" id="UP000831485"/>
    </source>
</evidence>
<keyword evidence="1" id="KW-0732">Signal</keyword>
<reference evidence="4" key="3">
    <citation type="submission" date="2022-04" db="EMBL/GenBank/DDBJ databases">
        <authorList>
            <person name="Liu G."/>
        </authorList>
    </citation>
    <scope>NUCLEOTIDE SEQUENCE</scope>
    <source>
        <strain evidence="4">RG22</strain>
    </source>
</reference>
<feature type="chain" id="PRO_5028138317" evidence="1">
    <location>
        <begin position="22"/>
        <end position="230"/>
    </location>
</feature>
<keyword evidence="6" id="KW-1185">Reference proteome</keyword>
<dbReference type="SUPFAM" id="SSF53955">
    <property type="entry name" value="Lysozyme-like"/>
    <property type="match status" value="1"/>
</dbReference>
<dbReference type="RefSeq" id="WP_183349499.1">
    <property type="nucleotide sequence ID" value="NZ_BLXY01000009.1"/>
</dbReference>
<organism evidence="3 5">
    <name type="scientific">Geomonas paludis</name>
    <dbReference type="NCBI Taxonomy" id="2740185"/>
    <lineage>
        <taxon>Bacteria</taxon>
        <taxon>Pseudomonadati</taxon>
        <taxon>Thermodesulfobacteriota</taxon>
        <taxon>Desulfuromonadia</taxon>
        <taxon>Geobacterales</taxon>
        <taxon>Geobacteraceae</taxon>
        <taxon>Geomonas</taxon>
    </lineage>
</organism>
<evidence type="ECO:0000259" key="2">
    <source>
        <dbReference type="Pfam" id="PF01464"/>
    </source>
</evidence>
<dbReference type="Gene3D" id="1.10.530.10">
    <property type="match status" value="1"/>
</dbReference>
<dbReference type="EMBL" id="CP096574">
    <property type="protein sequence ID" value="UPU35100.1"/>
    <property type="molecule type" value="Genomic_DNA"/>
</dbReference>
<evidence type="ECO:0000313" key="4">
    <source>
        <dbReference type="EMBL" id="UPU35100.1"/>
    </source>
</evidence>
<feature type="domain" description="Transglycosylase SLT" evidence="2">
    <location>
        <begin position="129"/>
        <end position="192"/>
    </location>
</feature>
<accession>A0A6V8MZ59</accession>
<dbReference type="EMBL" id="BLXY01000009">
    <property type="protein sequence ID" value="GFO65421.1"/>
    <property type="molecule type" value="Genomic_DNA"/>
</dbReference>
<reference evidence="3" key="2">
    <citation type="journal article" date="2021" name="Int. J. Syst. Evol. Microbiol.">
        <title>Geomonas silvestris sp. nov., Geomonas paludis sp. nov. and Geomonas limicola sp. nov., isolated from terrestrial environments, and emended description of the genus Geomonas.</title>
        <authorList>
            <person name="Itoh H."/>
            <person name="Xu Z."/>
            <person name="Masuda Y."/>
            <person name="Ushijima N."/>
            <person name="Hayakawa C."/>
            <person name="Shiratori Y."/>
            <person name="Senoo K."/>
        </authorList>
    </citation>
    <scope>NUCLEOTIDE SEQUENCE</scope>
    <source>
        <strain evidence="3">Red736</strain>
    </source>
</reference>
<dbReference type="InterPro" id="IPR008258">
    <property type="entry name" value="Transglycosylase_SLT_dom_1"/>
</dbReference>
<dbReference type="InterPro" id="IPR023346">
    <property type="entry name" value="Lysozyme-like_dom_sf"/>
</dbReference>
<dbReference type="Proteomes" id="UP000831485">
    <property type="component" value="Chromosome"/>
</dbReference>
<proteinExistence type="predicted"/>
<protein>
    <submittedName>
        <fullName evidence="3">Lytic transglycosylase</fullName>
    </submittedName>
    <submittedName>
        <fullName evidence="4">Transglycosylase SLT domain-containing protein</fullName>
    </submittedName>
</protein>
<sequence length="230" mass="25439">MKRKIVLLVAVLMMTASCDQSHLQQAQVPVTPSVSESDRALLTWAEGSEKQGEKSPASAPAVQMDLPKAAELDGRKKLVPAIYATFARRTTPARAKWLAEICYEKTEGTKFTPLDLAEIALAETGGHKLSSRAVSPKGALGVWQLMPERAESHGYTPQDMWDDEKCAEAAVKELYEKLDMAKGNMARAKRLYCGTGPAARAYDKIRKRFRTEILREMQRGMLMQQVAVNG</sequence>
<gene>
    <name evidence="3" type="ORF">GMPD_33400</name>
    <name evidence="4" type="ORF">M1B72_16820</name>
</gene>
<dbReference type="Pfam" id="PF01464">
    <property type="entry name" value="SLT"/>
    <property type="match status" value="1"/>
</dbReference>